<name>A0AA36FJD6_OCTVU</name>
<feature type="domain" description="DUF7041" evidence="1">
    <location>
        <begin position="12"/>
        <end position="86"/>
    </location>
</feature>
<dbReference type="PANTHER" id="PTHR33327">
    <property type="entry name" value="ENDONUCLEASE"/>
    <property type="match status" value="1"/>
</dbReference>
<dbReference type="AlphaFoldDB" id="A0AA36FJD6"/>
<evidence type="ECO:0000313" key="2">
    <source>
        <dbReference type="EMBL" id="CAI9736328.1"/>
    </source>
</evidence>
<evidence type="ECO:0000313" key="3">
    <source>
        <dbReference type="Proteomes" id="UP001162480"/>
    </source>
</evidence>
<organism evidence="2 3">
    <name type="scientific">Octopus vulgaris</name>
    <name type="common">Common octopus</name>
    <dbReference type="NCBI Taxonomy" id="6645"/>
    <lineage>
        <taxon>Eukaryota</taxon>
        <taxon>Metazoa</taxon>
        <taxon>Spiralia</taxon>
        <taxon>Lophotrochozoa</taxon>
        <taxon>Mollusca</taxon>
        <taxon>Cephalopoda</taxon>
        <taxon>Coleoidea</taxon>
        <taxon>Octopodiformes</taxon>
        <taxon>Octopoda</taxon>
        <taxon>Incirrata</taxon>
        <taxon>Octopodidae</taxon>
        <taxon>Octopus</taxon>
    </lineage>
</organism>
<protein>
    <recommendedName>
        <fullName evidence="1">DUF7041 domain-containing protein</fullName>
    </recommendedName>
</protein>
<evidence type="ECO:0000259" key="1">
    <source>
        <dbReference type="Pfam" id="PF23055"/>
    </source>
</evidence>
<reference evidence="2" key="1">
    <citation type="submission" date="2023-08" db="EMBL/GenBank/DDBJ databases">
        <authorList>
            <person name="Alioto T."/>
            <person name="Alioto T."/>
            <person name="Gomez Garrido J."/>
        </authorList>
    </citation>
    <scope>NUCLEOTIDE SEQUENCE</scope>
</reference>
<dbReference type="Proteomes" id="UP001162480">
    <property type="component" value="Chromosome 18"/>
</dbReference>
<dbReference type="PANTHER" id="PTHR33327:SF3">
    <property type="entry name" value="RNA-DIRECTED DNA POLYMERASE"/>
    <property type="match status" value="1"/>
</dbReference>
<dbReference type="EMBL" id="OX597831">
    <property type="protein sequence ID" value="CAI9736328.1"/>
    <property type="molecule type" value="Genomic_DNA"/>
</dbReference>
<proteinExistence type="predicted"/>
<gene>
    <name evidence="2" type="ORF">OCTVUL_1B014492</name>
</gene>
<accession>A0AA36FJD6</accession>
<dbReference type="Pfam" id="PF23055">
    <property type="entry name" value="DUF7041"/>
    <property type="match status" value="1"/>
</dbReference>
<sequence length="158" mass="17664">MFMGSLPTFTGDVTLWFSQLETQFRAQSITPEQQLEILYGCMPPQLASSARDLITDPSPGATYASVRLEVEKRNTRSEESRFNELMADEQLGDRTPSEFLRRLRELSGEPTIFFSFSTAGELGLESIVFFFVGEPTIFSLEGEPSLATSSNVLSIFNK</sequence>
<dbReference type="InterPro" id="IPR055469">
    <property type="entry name" value="DUF7041"/>
</dbReference>
<keyword evidence="3" id="KW-1185">Reference proteome</keyword>